<evidence type="ECO:0000313" key="2">
    <source>
        <dbReference type="EMBL" id="RTJ97158.1"/>
    </source>
</evidence>
<name>A0A431FUJ1_CAMJU</name>
<evidence type="ECO:0000313" key="3">
    <source>
        <dbReference type="Proteomes" id="UP000286791"/>
    </source>
</evidence>
<dbReference type="InterPro" id="IPR029056">
    <property type="entry name" value="Ribokinase-like"/>
</dbReference>
<proteinExistence type="predicted"/>
<accession>A0A431FUJ1</accession>
<dbReference type="PANTHER" id="PTHR46969:SF1">
    <property type="entry name" value="BIFUNCTIONAL PROTEIN HLDE"/>
    <property type="match status" value="1"/>
</dbReference>
<dbReference type="Proteomes" id="UP000286791">
    <property type="component" value="Unassembled WGS sequence"/>
</dbReference>
<keyword evidence="2" id="KW-0808">Transferase</keyword>
<dbReference type="AlphaFoldDB" id="A0A431FUJ1"/>
<dbReference type="EMBL" id="PRCE01000264">
    <property type="protein sequence ID" value="RTJ97158.1"/>
    <property type="molecule type" value="Genomic_DNA"/>
</dbReference>
<dbReference type="Pfam" id="PF00294">
    <property type="entry name" value="PfkB"/>
    <property type="match status" value="1"/>
</dbReference>
<protein>
    <submittedName>
        <fullName evidence="2">Bifunctional heptose 7-phosphate kinase/heptose 1-phosphate adenyltransferase</fullName>
    </submittedName>
</protein>
<dbReference type="GO" id="GO:0033786">
    <property type="term" value="F:heptose-1-phosphate adenylyltransferase activity"/>
    <property type="evidence" value="ECO:0007669"/>
    <property type="project" value="TreeGrafter"/>
</dbReference>
<sequence>MLEFLSQQKPKILIIGDFMVDNYTWCDCSRISPEAPVLVAKTLKEDKRLGGAANVYANLKSLGADVFALGVVGDDESGKFLQENLKGEFLIQKGR</sequence>
<dbReference type="PANTHER" id="PTHR46969">
    <property type="entry name" value="BIFUNCTIONAL PROTEIN HLDE"/>
    <property type="match status" value="1"/>
</dbReference>
<reference evidence="2 3" key="1">
    <citation type="journal article" date="2019" name="Appl. Environ. Microbiol.">
        <title>Population genetics and characterization of Campylobacter jejuni isolates in western jackdaws and game birds in Finland.</title>
        <authorList>
            <person name="Kovanen S."/>
            <person name="Rossi M."/>
            <person name="Pohja-Mykra M."/>
            <person name="Nieminen T."/>
            <person name="Raunio-Saarnisto M."/>
            <person name="Sauvala M."/>
            <person name="Fredriksson-Ahomaa M."/>
            <person name="Hanninen M.L."/>
            <person name="Kivisto R."/>
        </authorList>
    </citation>
    <scope>NUCLEOTIDE SEQUENCE [LARGE SCALE GENOMIC DNA]</scope>
    <source>
        <strain evidence="2 3">CB304</strain>
    </source>
</reference>
<dbReference type="InterPro" id="IPR011611">
    <property type="entry name" value="PfkB_dom"/>
</dbReference>
<comment type="caution">
    <text evidence="2">The sequence shown here is derived from an EMBL/GenBank/DDBJ whole genome shotgun (WGS) entry which is preliminary data.</text>
</comment>
<evidence type="ECO:0000259" key="1">
    <source>
        <dbReference type="Pfam" id="PF00294"/>
    </source>
</evidence>
<feature type="domain" description="Carbohydrate kinase PfkB" evidence="1">
    <location>
        <begin position="11"/>
        <end position="87"/>
    </location>
</feature>
<gene>
    <name evidence="2" type="ORF">C3H48_10675</name>
</gene>
<feature type="non-terminal residue" evidence="2">
    <location>
        <position position="95"/>
    </location>
</feature>
<dbReference type="RefSeq" id="WP_251821334.1">
    <property type="nucleotide sequence ID" value="NZ_PRCE01000264.1"/>
</dbReference>
<dbReference type="GO" id="GO:0005829">
    <property type="term" value="C:cytosol"/>
    <property type="evidence" value="ECO:0007669"/>
    <property type="project" value="TreeGrafter"/>
</dbReference>
<dbReference type="SUPFAM" id="SSF53613">
    <property type="entry name" value="Ribokinase-like"/>
    <property type="match status" value="1"/>
</dbReference>
<organism evidence="2 3">
    <name type="scientific">Campylobacter jejuni</name>
    <dbReference type="NCBI Taxonomy" id="197"/>
    <lineage>
        <taxon>Bacteria</taxon>
        <taxon>Pseudomonadati</taxon>
        <taxon>Campylobacterota</taxon>
        <taxon>Epsilonproteobacteria</taxon>
        <taxon>Campylobacterales</taxon>
        <taxon>Campylobacteraceae</taxon>
        <taxon>Campylobacter</taxon>
    </lineage>
</organism>
<dbReference type="GO" id="GO:0033785">
    <property type="term" value="F:heptose 7-phosphate kinase activity"/>
    <property type="evidence" value="ECO:0007669"/>
    <property type="project" value="TreeGrafter"/>
</dbReference>
<keyword evidence="2" id="KW-0418">Kinase</keyword>
<dbReference type="Gene3D" id="3.40.1190.20">
    <property type="match status" value="1"/>
</dbReference>